<keyword evidence="2 3" id="KW-0547">Nucleotide-binding</keyword>
<keyword evidence="2 3" id="KW-0347">Helicase</keyword>
<dbReference type="SUPFAM" id="SSF52540">
    <property type="entry name" value="P-loop containing nucleoside triphosphate hydrolases"/>
    <property type="match status" value="1"/>
</dbReference>
<dbReference type="GO" id="GO:0005524">
    <property type="term" value="F:ATP binding"/>
    <property type="evidence" value="ECO:0007669"/>
    <property type="project" value="InterPro"/>
</dbReference>
<dbReference type="InterPro" id="IPR027417">
    <property type="entry name" value="P-loop_NTPase"/>
</dbReference>
<dbReference type="GO" id="GO:0004386">
    <property type="term" value="F:helicase activity"/>
    <property type="evidence" value="ECO:0007669"/>
    <property type="project" value="UniProtKB-KW"/>
</dbReference>
<dbReference type="SMART" id="SM00490">
    <property type="entry name" value="HELICc"/>
    <property type="match status" value="1"/>
</dbReference>
<protein>
    <submittedName>
        <fullName evidence="3">Helicase-like protein</fullName>
    </submittedName>
</protein>
<evidence type="ECO:0000313" key="3">
    <source>
        <dbReference type="EMBL" id="AVX51671.1"/>
    </source>
</evidence>
<dbReference type="SMART" id="SM00487">
    <property type="entry name" value="DEXDc"/>
    <property type="match status" value="1"/>
</dbReference>
<dbReference type="AlphaFoldDB" id="A0A1B2MJG1"/>
<reference evidence="3" key="1">
    <citation type="journal article" date="2016" name="J. Biotechnol.">
        <title>Refined Pichia pastoris reference genome sequence.</title>
        <authorList>
            <person name="Sturmberger L."/>
            <person name="Chappell T."/>
            <person name="Geier M."/>
            <person name="Krainer F."/>
            <person name="Day K.J."/>
            <person name="Vide U."/>
            <person name="Trstenjak S."/>
            <person name="Schiefer A."/>
            <person name="Richardson T."/>
            <person name="Soriaga L."/>
            <person name="Darnhofer B."/>
            <person name="Birner-Gruenberger R."/>
            <person name="Glick B.S."/>
            <person name="Tolstorukov I."/>
            <person name="Cregg J."/>
            <person name="Madden K."/>
            <person name="Glieder A."/>
        </authorList>
    </citation>
    <scope>NUCLEOTIDE SEQUENCE</scope>
    <source>
        <strain evidence="3">CBS 7435</strain>
        <plasmid evidence="3">unnamed</plasmid>
    </source>
</reference>
<dbReference type="Pfam" id="PF04851">
    <property type="entry name" value="ResIII"/>
    <property type="match status" value="1"/>
</dbReference>
<name>A0A1B2MJG1_9ASCO</name>
<organism evidence="3">
    <name type="scientific">Komagataella phaffii</name>
    <dbReference type="NCBI Taxonomy" id="460519"/>
    <lineage>
        <taxon>Eukaryota</taxon>
        <taxon>Fungi</taxon>
        <taxon>Dikarya</taxon>
        <taxon>Ascomycota</taxon>
        <taxon>Saccharomycotina</taxon>
        <taxon>Pichiomycetes</taxon>
        <taxon>Pichiales</taxon>
        <taxon>Pichiaceae</taxon>
        <taxon>Komagataella</taxon>
    </lineage>
</organism>
<dbReference type="EMBL" id="MG491503">
    <property type="protein sequence ID" value="AVX51671.1"/>
    <property type="molecule type" value="Genomic_DNA"/>
</dbReference>
<keyword evidence="2 3" id="KW-0067">ATP-binding</keyword>
<dbReference type="PROSITE" id="PS00690">
    <property type="entry name" value="DEAH_ATP_HELICASE"/>
    <property type="match status" value="1"/>
</dbReference>
<dbReference type="PROSITE" id="PS51194">
    <property type="entry name" value="HELICASE_CTER"/>
    <property type="match status" value="1"/>
</dbReference>
<geneLocation type="plasmid" evidence="3">
    <name>unnamed</name>
</geneLocation>
<accession>A0A1B2MJG1</accession>
<sequence length="575" mass="67129">MKLFTKLSVEKYGFFTTYDNQNYILSYLHPETPYRSLFLCYEVGQGKTYAAACLAHIYCLEGFKTLYLSNSINSIKSFQNEYKSVVNDNRSESLEHNINVMSFTKFYRQKLDMNYGLVILDEVHNLRENANRYKVIKNKLDLMINSKLLIISATPMVDSVDEMQSILKLTNEDTKILFSASRERPEINYVGEKVNGEILFLSQLKGKQLEYYNSLNSSNDTVYTYNRQASISCNDEFDPNIPLEEQSSKVYRLIETLDSEKLTLVFCFYIKRGLHFIAKALEHIGYTKWNPLTEGKAYAIIEGNTSPHEVNEIMTAFNSLENIKGSKIHILIGSSVLSESITLYRVQHLHILSPFWNYGQIEQSIGRAIRINSHYGLKERMLNIYLHAAYTRKVGNEYMGIDIEIWKTAMNKKILIDEKLKEIKTDNINVENYEFVTPTIDNQMVVKYKNWIWDLRDCFEHNKYKISWCKFFPDKAVGYDLENKIKIVGSLPSYLRINRPLEDGYTIWRSCVDNKLRISYIAKEKKKFSKRGKLVSNVNIKELSTELGCKNSLIDIIETLKKQKRYFDKQIEYVV</sequence>
<evidence type="ECO:0000256" key="2">
    <source>
        <dbReference type="ARBA" id="ARBA00022806"/>
    </source>
</evidence>
<dbReference type="InterPro" id="IPR014001">
    <property type="entry name" value="Helicase_ATP-bd"/>
</dbReference>
<dbReference type="InterPro" id="IPR006935">
    <property type="entry name" value="Helicase/UvrB_N"/>
</dbReference>
<evidence type="ECO:0000256" key="1">
    <source>
        <dbReference type="ARBA" id="ARBA00022801"/>
    </source>
</evidence>
<dbReference type="InterPro" id="IPR001650">
    <property type="entry name" value="Helicase_C-like"/>
</dbReference>
<keyword evidence="3" id="KW-0614">Plasmid</keyword>
<dbReference type="GO" id="GO:0016787">
    <property type="term" value="F:hydrolase activity"/>
    <property type="evidence" value="ECO:0007669"/>
    <property type="project" value="UniProtKB-KW"/>
</dbReference>
<dbReference type="PROSITE" id="PS51192">
    <property type="entry name" value="HELICASE_ATP_BIND_1"/>
    <property type="match status" value="1"/>
</dbReference>
<dbReference type="InterPro" id="IPR002464">
    <property type="entry name" value="DNA/RNA_helicase_DEAH_CS"/>
</dbReference>
<dbReference type="GO" id="GO:0003677">
    <property type="term" value="F:DNA binding"/>
    <property type="evidence" value="ECO:0007669"/>
    <property type="project" value="InterPro"/>
</dbReference>
<proteinExistence type="predicted"/>
<dbReference type="Gene3D" id="3.40.50.300">
    <property type="entry name" value="P-loop containing nucleotide triphosphate hydrolases"/>
    <property type="match status" value="2"/>
</dbReference>
<reference evidence="3" key="2">
    <citation type="submission" date="2017-11" db="EMBL/GenBank/DDBJ databases">
        <authorList>
            <person name="Han C.G."/>
        </authorList>
    </citation>
    <scope>NUCLEOTIDE SEQUENCE</scope>
    <source>
        <strain evidence="3">CBS 7435</strain>
        <plasmid evidence="3">unnamed</plasmid>
    </source>
</reference>
<dbReference type="Pfam" id="PF00271">
    <property type="entry name" value="Helicase_C"/>
    <property type="match status" value="1"/>
</dbReference>
<keyword evidence="1" id="KW-0378">Hydrolase</keyword>